<dbReference type="GO" id="GO:0015990">
    <property type="term" value="P:electron transport coupled proton transport"/>
    <property type="evidence" value="ECO:0007669"/>
    <property type="project" value="TreeGrafter"/>
</dbReference>
<dbReference type="KEGG" id="tcm:HL41_06135"/>
<dbReference type="GO" id="GO:0009060">
    <property type="term" value="P:aerobic respiration"/>
    <property type="evidence" value="ECO:0007669"/>
    <property type="project" value="TreeGrafter"/>
</dbReference>
<keyword evidence="16" id="KW-1185">Reference proteome</keyword>
<dbReference type="HOGENOM" id="CLU_055737_7_3_0"/>
<comment type="similarity">
    <text evidence="5">In the C-terminal section; belongs to the complex I 49 kDa subunit family.</text>
</comment>
<dbReference type="GO" id="GO:0005886">
    <property type="term" value="C:plasma membrane"/>
    <property type="evidence" value="ECO:0007669"/>
    <property type="project" value="UniProtKB-SubCell"/>
</dbReference>
<comment type="subcellular location">
    <subcellularLocation>
        <location evidence="1">Cell inner membrane</location>
        <topology evidence="1">Peripheral membrane protein</topology>
        <orientation evidence="1">Cytoplasmic side</orientation>
    </subcellularLocation>
    <subcellularLocation>
        <location evidence="12">Cell membrane</location>
        <topology evidence="12">Peripheral membrane protein</topology>
        <orientation evidence="12">Cytoplasmic side</orientation>
    </subcellularLocation>
</comment>
<dbReference type="Pfam" id="PF01058">
    <property type="entry name" value="Oxidored_q6"/>
    <property type="match status" value="1"/>
</dbReference>
<dbReference type="NCBIfam" id="NF005012">
    <property type="entry name" value="PRK06411.1"/>
    <property type="match status" value="1"/>
</dbReference>
<dbReference type="GO" id="GO:0005506">
    <property type="term" value="F:iron ion binding"/>
    <property type="evidence" value="ECO:0007669"/>
    <property type="project" value="UniProtKB-UniRule"/>
</dbReference>
<keyword evidence="12 13" id="KW-0408">Iron</keyword>
<feature type="domain" description="NADH:ubiquinone oxidoreductase-like 20kDa subunit" evidence="14">
    <location>
        <begin position="48"/>
        <end position="156"/>
    </location>
</feature>
<evidence type="ECO:0000259" key="14">
    <source>
        <dbReference type="Pfam" id="PF01058"/>
    </source>
</evidence>
<feature type="binding site" evidence="12">
    <location>
        <position position="48"/>
    </location>
    <ligand>
        <name>[4Fe-4S] cluster</name>
        <dbReference type="ChEBI" id="CHEBI:49883"/>
    </ligand>
</feature>
<evidence type="ECO:0000256" key="7">
    <source>
        <dbReference type="ARBA" id="ARBA00022719"/>
    </source>
</evidence>
<dbReference type="Gene3D" id="3.40.50.12280">
    <property type="match status" value="1"/>
</dbReference>
<evidence type="ECO:0000256" key="4">
    <source>
        <dbReference type="ARBA" id="ARBA00009173"/>
    </source>
</evidence>
<keyword evidence="12 13" id="KW-0004">4Fe-4S</keyword>
<dbReference type="HAMAP" id="MF_01356">
    <property type="entry name" value="NDH1_NuoB"/>
    <property type="match status" value="1"/>
</dbReference>
<dbReference type="GO" id="GO:0051539">
    <property type="term" value="F:4 iron, 4 sulfur cluster binding"/>
    <property type="evidence" value="ECO:0007669"/>
    <property type="project" value="UniProtKB-KW"/>
</dbReference>
<dbReference type="NCBIfam" id="TIGR01957">
    <property type="entry name" value="nuoB_fam"/>
    <property type="match status" value="1"/>
</dbReference>
<evidence type="ECO:0000256" key="8">
    <source>
        <dbReference type="ARBA" id="ARBA00022967"/>
    </source>
</evidence>
<comment type="similarity">
    <text evidence="2">In the N-terminal section; belongs to the complex I 20 kDa subunit family.</text>
</comment>
<dbReference type="PANTHER" id="PTHR11995">
    <property type="entry name" value="NADH DEHYDROGENASE"/>
    <property type="match status" value="1"/>
</dbReference>
<dbReference type="InterPro" id="IPR006138">
    <property type="entry name" value="NADH_UQ_OxRdtase_20Kd_su"/>
</dbReference>
<dbReference type="EMBL" id="CP008796">
    <property type="protein sequence ID" value="AIH04339.1"/>
    <property type="molecule type" value="Genomic_DNA"/>
</dbReference>
<protein>
    <recommendedName>
        <fullName evidence="12">NADH-quinone oxidoreductase subunit B</fullName>
        <ecNumber evidence="12">7.1.1.-</ecNumber>
    </recommendedName>
    <alternativeName>
        <fullName evidence="12">NADH dehydrogenase I subunit B</fullName>
    </alternativeName>
    <alternativeName>
        <fullName evidence="12">NDH-1 subunit B</fullName>
    </alternativeName>
</protein>
<evidence type="ECO:0000256" key="5">
    <source>
        <dbReference type="ARBA" id="ARBA00010019"/>
    </source>
</evidence>
<evidence type="ECO:0000256" key="13">
    <source>
        <dbReference type="RuleBase" id="RU004464"/>
    </source>
</evidence>
<feature type="binding site" evidence="12">
    <location>
        <position position="113"/>
    </location>
    <ligand>
        <name>[4Fe-4S] cluster</name>
        <dbReference type="ChEBI" id="CHEBI:49883"/>
    </ligand>
</feature>
<evidence type="ECO:0000256" key="10">
    <source>
        <dbReference type="ARBA" id="ARBA00025957"/>
    </source>
</evidence>
<dbReference type="STRING" id="289377.HL41_06135"/>
<dbReference type="InterPro" id="IPR006137">
    <property type="entry name" value="NADH_UbQ_OxRdtase-like_20kDa"/>
</dbReference>
<name>A0A075WST5_9BACT</name>
<dbReference type="GO" id="GO:0008137">
    <property type="term" value="F:NADH dehydrogenase (ubiquinone) activity"/>
    <property type="evidence" value="ECO:0007669"/>
    <property type="project" value="InterPro"/>
</dbReference>
<evidence type="ECO:0000256" key="11">
    <source>
        <dbReference type="ARBA" id="ARBA00047712"/>
    </source>
</evidence>
<keyword evidence="9 12" id="KW-0520">NAD</keyword>
<comment type="similarity">
    <text evidence="3">In the central section; belongs to the complex I 30 kDa subunit family.</text>
</comment>
<dbReference type="AlphaFoldDB" id="A0A075WST5"/>
<dbReference type="RefSeq" id="WP_038060146.1">
    <property type="nucleotide sequence ID" value="NZ_CP008796.1"/>
</dbReference>
<dbReference type="eggNOG" id="COG0377">
    <property type="taxonomic scope" value="Bacteria"/>
</dbReference>
<dbReference type="Proteomes" id="UP000028481">
    <property type="component" value="Chromosome"/>
</dbReference>
<keyword evidence="8 12" id="KW-1278">Translocase</keyword>
<comment type="similarity">
    <text evidence="4 12 13">Belongs to the complex I 20 kDa subunit family.</text>
</comment>
<proteinExistence type="inferred from homology"/>
<dbReference type="OrthoDB" id="9786737at2"/>
<accession>A0A075WST5</accession>
<feature type="binding site" evidence="12">
    <location>
        <position position="142"/>
    </location>
    <ligand>
        <name>[4Fe-4S] cluster</name>
        <dbReference type="ChEBI" id="CHEBI:49883"/>
    </ligand>
</feature>
<comment type="function">
    <text evidence="12">NDH-1 shuttles electrons from NADH, via FMN and iron-sulfur (Fe-S) centers, to quinones in the respiratory chain. The immediate electron acceptor for the enzyme in this species is believed to be ubiquinone. Couples the redox reaction to proton translocation (for every two electrons transferred, four hydrogen ions are translocated across the cytoplasmic membrane), and thus conserves the redox energy in a proton gradient.</text>
</comment>
<reference evidence="15 16" key="1">
    <citation type="journal article" date="2015" name="Genome Announc.">
        <title>Genome Sequence of a Sulfate-Reducing Thermophilic Bacterium, Thermodesulfobacterium commune DSM 2178T (Phylum Thermodesulfobacteria).</title>
        <authorList>
            <person name="Bhatnagar S."/>
            <person name="Badger J.H."/>
            <person name="Madupu R."/>
            <person name="Khouri H.M."/>
            <person name="O'Connor E.M."/>
            <person name="Robb F.T."/>
            <person name="Ward N.L."/>
            <person name="Eisen J.A."/>
        </authorList>
    </citation>
    <scope>NUCLEOTIDE SEQUENCE [LARGE SCALE GENOMIC DNA]</scope>
    <source>
        <strain evidence="15 16">DSM 2178</strain>
    </source>
</reference>
<comment type="catalytic activity">
    <reaction evidence="11 12">
        <text>a quinone + NADH + 5 H(+)(in) = a quinol + NAD(+) + 4 H(+)(out)</text>
        <dbReference type="Rhea" id="RHEA:57888"/>
        <dbReference type="ChEBI" id="CHEBI:15378"/>
        <dbReference type="ChEBI" id="CHEBI:24646"/>
        <dbReference type="ChEBI" id="CHEBI:57540"/>
        <dbReference type="ChEBI" id="CHEBI:57945"/>
        <dbReference type="ChEBI" id="CHEBI:132124"/>
    </reaction>
</comment>
<evidence type="ECO:0000256" key="1">
    <source>
        <dbReference type="ARBA" id="ARBA00004515"/>
    </source>
</evidence>
<keyword evidence="12" id="KW-1003">Cell membrane</keyword>
<evidence type="ECO:0000313" key="15">
    <source>
        <dbReference type="EMBL" id="AIH04339.1"/>
    </source>
</evidence>
<keyword evidence="7 12" id="KW-0874">Quinone</keyword>
<dbReference type="GO" id="GO:0045271">
    <property type="term" value="C:respiratory chain complex I"/>
    <property type="evidence" value="ECO:0007669"/>
    <property type="project" value="TreeGrafter"/>
</dbReference>
<dbReference type="GO" id="GO:0050136">
    <property type="term" value="F:NADH dehydrogenase (quinone) (non-electrogenic) activity"/>
    <property type="evidence" value="ECO:0007669"/>
    <property type="project" value="UniProtKB-UniRule"/>
</dbReference>
<feature type="binding site" evidence="12">
    <location>
        <position position="49"/>
    </location>
    <ligand>
        <name>[4Fe-4S] cluster</name>
        <dbReference type="ChEBI" id="CHEBI:49883"/>
    </ligand>
</feature>
<evidence type="ECO:0000256" key="9">
    <source>
        <dbReference type="ARBA" id="ARBA00023027"/>
    </source>
</evidence>
<evidence type="ECO:0000256" key="3">
    <source>
        <dbReference type="ARBA" id="ARBA00008265"/>
    </source>
</evidence>
<comment type="cofactor">
    <cofactor evidence="12">
        <name>[4Fe-4S] cluster</name>
        <dbReference type="ChEBI" id="CHEBI:49883"/>
    </cofactor>
    <text evidence="12">Binds 1 [4Fe-4S] cluster.</text>
</comment>
<keyword evidence="12 13" id="KW-0479">Metal-binding</keyword>
<dbReference type="SUPFAM" id="SSF56770">
    <property type="entry name" value="HydA/Nqo6-like"/>
    <property type="match status" value="1"/>
</dbReference>
<dbReference type="PaxDb" id="289377-HL41_06135"/>
<keyword evidence="12" id="KW-0830">Ubiquinone</keyword>
<organism evidence="15 16">
    <name type="scientific">Thermodesulfobacterium commune DSM 2178</name>
    <dbReference type="NCBI Taxonomy" id="289377"/>
    <lineage>
        <taxon>Bacteria</taxon>
        <taxon>Pseudomonadati</taxon>
        <taxon>Thermodesulfobacteriota</taxon>
        <taxon>Thermodesulfobacteria</taxon>
        <taxon>Thermodesulfobacteriales</taxon>
        <taxon>Thermodesulfobacteriaceae</taxon>
        <taxon>Thermodesulfobacterium</taxon>
    </lineage>
</organism>
<dbReference type="PANTHER" id="PTHR11995:SF14">
    <property type="entry name" value="NADH DEHYDROGENASE [UBIQUINONE] IRON-SULFUR PROTEIN 7, MITOCHONDRIAL"/>
    <property type="match status" value="1"/>
</dbReference>
<dbReference type="FunFam" id="3.40.50.12280:FF:000002">
    <property type="entry name" value="NADH-quinone oxidoreductase subunit B"/>
    <property type="match status" value="1"/>
</dbReference>
<gene>
    <name evidence="12" type="primary">nuoB</name>
    <name evidence="15" type="ORF">HL41_06135</name>
</gene>
<dbReference type="GO" id="GO:0048038">
    <property type="term" value="F:quinone binding"/>
    <property type="evidence" value="ECO:0007669"/>
    <property type="project" value="UniProtKB-KW"/>
</dbReference>
<keyword evidence="12" id="KW-0472">Membrane</keyword>
<evidence type="ECO:0000256" key="6">
    <source>
        <dbReference type="ARBA" id="ARBA00022448"/>
    </source>
</evidence>
<keyword evidence="12 13" id="KW-0411">Iron-sulfur</keyword>
<dbReference type="EC" id="7.1.1.-" evidence="12"/>
<comment type="subunit">
    <text evidence="10">NDH-1 is composed of about 13 different subunits. Subunits NuoBCD, E, F, and G constitute the peripheral sector of the complex.</text>
</comment>
<evidence type="ECO:0000256" key="12">
    <source>
        <dbReference type="HAMAP-Rule" id="MF_01356"/>
    </source>
</evidence>
<comment type="subunit">
    <text evidence="12">NDH-1 is composed of 14 different subunits. Subunits NuoB, C, D, E, F, and G constitute the peripheral sector of the complex.</text>
</comment>
<evidence type="ECO:0000313" key="16">
    <source>
        <dbReference type="Proteomes" id="UP000028481"/>
    </source>
</evidence>
<keyword evidence="6 12" id="KW-0813">Transport</keyword>
<sequence length="171" mass="18868">MGVEKSTIEIAPGVRQVPGAPVVVTTIDKVINWARAGSLWPLTFGLACCAIEMMATGASHYDLDRYGIIFRATPRQADLLIVAGTVTKKMAPIVRRVYDQMPEPKYVIAMGSCACSGGIFRTYSVAQGVDQFLPVDIYLPGCPPCPEALIYALLQLQEKIKKETKRWGYWR</sequence>
<evidence type="ECO:0000256" key="2">
    <source>
        <dbReference type="ARBA" id="ARBA00006408"/>
    </source>
</evidence>